<dbReference type="EMBL" id="MU005775">
    <property type="protein sequence ID" value="KAF2706789.1"/>
    <property type="molecule type" value="Genomic_DNA"/>
</dbReference>
<evidence type="ECO:0000313" key="2">
    <source>
        <dbReference type="EMBL" id="KAF2706789.1"/>
    </source>
</evidence>
<reference evidence="2" key="1">
    <citation type="journal article" date="2020" name="Stud. Mycol.">
        <title>101 Dothideomycetes genomes: a test case for predicting lifestyles and emergence of pathogens.</title>
        <authorList>
            <person name="Haridas S."/>
            <person name="Albert R."/>
            <person name="Binder M."/>
            <person name="Bloem J."/>
            <person name="Labutti K."/>
            <person name="Salamov A."/>
            <person name="Andreopoulos B."/>
            <person name="Baker S."/>
            <person name="Barry K."/>
            <person name="Bills G."/>
            <person name="Bluhm B."/>
            <person name="Cannon C."/>
            <person name="Castanera R."/>
            <person name="Culley D."/>
            <person name="Daum C."/>
            <person name="Ezra D."/>
            <person name="Gonzalez J."/>
            <person name="Henrissat B."/>
            <person name="Kuo A."/>
            <person name="Liang C."/>
            <person name="Lipzen A."/>
            <person name="Lutzoni F."/>
            <person name="Magnuson J."/>
            <person name="Mondo S."/>
            <person name="Nolan M."/>
            <person name="Ohm R."/>
            <person name="Pangilinan J."/>
            <person name="Park H.-J."/>
            <person name="Ramirez L."/>
            <person name="Alfaro M."/>
            <person name="Sun H."/>
            <person name="Tritt A."/>
            <person name="Yoshinaga Y."/>
            <person name="Zwiers L.-H."/>
            <person name="Turgeon B."/>
            <person name="Goodwin S."/>
            <person name="Spatafora J."/>
            <person name="Crous P."/>
            <person name="Grigoriev I."/>
        </authorList>
    </citation>
    <scope>NUCLEOTIDE SEQUENCE</scope>
    <source>
        <strain evidence="2">CBS 279.74</strain>
    </source>
</reference>
<protein>
    <submittedName>
        <fullName evidence="2">Uncharacterized protein</fullName>
    </submittedName>
</protein>
<name>A0A6G1K1P5_9PLEO</name>
<dbReference type="AlphaFoldDB" id="A0A6G1K1P5"/>
<keyword evidence="1" id="KW-0812">Transmembrane</keyword>
<keyword evidence="1" id="KW-1133">Transmembrane helix</keyword>
<feature type="transmembrane region" description="Helical" evidence="1">
    <location>
        <begin position="20"/>
        <end position="38"/>
    </location>
</feature>
<keyword evidence="1" id="KW-0472">Membrane</keyword>
<evidence type="ECO:0000313" key="3">
    <source>
        <dbReference type="Proteomes" id="UP000799428"/>
    </source>
</evidence>
<accession>A0A6G1K1P5</accession>
<gene>
    <name evidence="2" type="ORF">K504DRAFT_66753</name>
</gene>
<organism evidence="2 3">
    <name type="scientific">Pleomassaria siparia CBS 279.74</name>
    <dbReference type="NCBI Taxonomy" id="1314801"/>
    <lineage>
        <taxon>Eukaryota</taxon>
        <taxon>Fungi</taxon>
        <taxon>Dikarya</taxon>
        <taxon>Ascomycota</taxon>
        <taxon>Pezizomycotina</taxon>
        <taxon>Dothideomycetes</taxon>
        <taxon>Pleosporomycetidae</taxon>
        <taxon>Pleosporales</taxon>
        <taxon>Pleomassariaceae</taxon>
        <taxon>Pleomassaria</taxon>
    </lineage>
</organism>
<proteinExistence type="predicted"/>
<keyword evidence="3" id="KW-1185">Reference proteome</keyword>
<evidence type="ECO:0000256" key="1">
    <source>
        <dbReference type="SAM" id="Phobius"/>
    </source>
</evidence>
<sequence>MDLDLDLDLSRSMPRGESCVCMFACLHFHMGVFGLGFFDTLSGLRMNMDWGRIWHAGDHLSAAVASWWLDTLLSSIPITLDTQ</sequence>
<dbReference type="Proteomes" id="UP000799428">
    <property type="component" value="Unassembled WGS sequence"/>
</dbReference>